<evidence type="ECO:0000313" key="8">
    <source>
        <dbReference type="EMBL" id="VFS28717.1"/>
    </source>
</evidence>
<feature type="compositionally biased region" description="Polar residues" evidence="1">
    <location>
        <begin position="34"/>
        <end position="43"/>
    </location>
</feature>
<protein>
    <submittedName>
        <fullName evidence="7">Uncharacterized protein</fullName>
    </submittedName>
</protein>
<feature type="compositionally biased region" description="Basic residues" evidence="1">
    <location>
        <begin position="53"/>
        <end position="71"/>
    </location>
</feature>
<organism evidence="7">
    <name type="scientific">plant metagenome</name>
    <dbReference type="NCBI Taxonomy" id="1297885"/>
    <lineage>
        <taxon>unclassified sequences</taxon>
        <taxon>metagenomes</taxon>
        <taxon>organismal metagenomes</taxon>
    </lineage>
</organism>
<evidence type="ECO:0000313" key="2">
    <source>
        <dbReference type="EMBL" id="VFR40892.1"/>
    </source>
</evidence>
<dbReference type="EMBL" id="CAADII010000015">
    <property type="protein sequence ID" value="VFR53982.1"/>
    <property type="molecule type" value="Genomic_DNA"/>
</dbReference>
<dbReference type="EMBL" id="CAADIO010000011">
    <property type="protein sequence ID" value="VFR85597.1"/>
    <property type="molecule type" value="Genomic_DNA"/>
</dbReference>
<sequence length="78" mass="7796">MTTQARIAAFLSTSALCLGLAAGPAAHAAETGRPSAQTSSQAAHGTHASAQAKHGKTTGHAQAHKPAHKQGKSTQSSR</sequence>
<evidence type="ECO:0000256" key="1">
    <source>
        <dbReference type="SAM" id="MobiDB-lite"/>
    </source>
</evidence>
<dbReference type="AlphaFoldDB" id="A0A484UFQ8"/>
<feature type="compositionally biased region" description="Low complexity" evidence="1">
    <location>
        <begin position="23"/>
        <end position="32"/>
    </location>
</feature>
<dbReference type="EMBL" id="CAADIK010000010">
    <property type="protein sequence ID" value="VFR64468.1"/>
    <property type="molecule type" value="Genomic_DNA"/>
</dbReference>
<dbReference type="EMBL" id="CAADIG010000011">
    <property type="protein sequence ID" value="VFR40892.1"/>
    <property type="molecule type" value="Genomic_DNA"/>
</dbReference>
<dbReference type="EMBL" id="CAADIZ010000048">
    <property type="protein sequence ID" value="VFS28717.1"/>
    <property type="molecule type" value="Genomic_DNA"/>
</dbReference>
<dbReference type="EMBL" id="CAADID010000016">
    <property type="protein sequence ID" value="VFR66166.1"/>
    <property type="molecule type" value="Genomic_DNA"/>
</dbReference>
<proteinExistence type="predicted"/>
<gene>
    <name evidence="2" type="ORF">ANT2_1537</name>
    <name evidence="5" type="ORF">ANT3_1537</name>
    <name evidence="3" type="ORF">BRI6_1693</name>
    <name evidence="4" type="ORF">BRI9_1748</name>
    <name evidence="6" type="ORF">IVO3_1745</name>
    <name evidence="7" type="ORF">RAN3_1494</name>
    <name evidence="8" type="ORF">RAN7_1685</name>
</gene>
<name>A0A484UFQ8_9ZZZZ</name>
<reference evidence="7" key="1">
    <citation type="submission" date="2019-03" db="EMBL/GenBank/DDBJ databases">
        <authorList>
            <person name="Danneels B."/>
        </authorList>
    </citation>
    <scope>NUCLEOTIDE SEQUENCE</scope>
</reference>
<evidence type="ECO:0000313" key="7">
    <source>
        <dbReference type="EMBL" id="VFR85597.1"/>
    </source>
</evidence>
<evidence type="ECO:0000313" key="5">
    <source>
        <dbReference type="EMBL" id="VFR66166.1"/>
    </source>
</evidence>
<accession>A0A484UFQ8</accession>
<dbReference type="EMBL" id="CAADIP010000004">
    <property type="protein sequence ID" value="VFR81899.1"/>
    <property type="molecule type" value="Genomic_DNA"/>
</dbReference>
<evidence type="ECO:0000313" key="6">
    <source>
        <dbReference type="EMBL" id="VFR81899.1"/>
    </source>
</evidence>
<feature type="region of interest" description="Disordered" evidence="1">
    <location>
        <begin position="23"/>
        <end position="78"/>
    </location>
</feature>
<evidence type="ECO:0000313" key="3">
    <source>
        <dbReference type="EMBL" id="VFR53982.1"/>
    </source>
</evidence>
<evidence type="ECO:0000313" key="4">
    <source>
        <dbReference type="EMBL" id="VFR64468.1"/>
    </source>
</evidence>